<reference evidence="1" key="1">
    <citation type="submission" date="2014-11" db="EMBL/GenBank/DDBJ databases">
        <authorList>
            <person name="Amaro Gonzalez C."/>
        </authorList>
    </citation>
    <scope>NUCLEOTIDE SEQUENCE</scope>
</reference>
<proteinExistence type="predicted"/>
<protein>
    <submittedName>
        <fullName evidence="1">Uncharacterized protein</fullName>
    </submittedName>
</protein>
<dbReference type="AlphaFoldDB" id="A0A0E9XMJ0"/>
<accession>A0A0E9XMJ0</accession>
<sequence>MFEKQARHTVRTFTQEY</sequence>
<dbReference type="EMBL" id="GBXM01004931">
    <property type="protein sequence ID" value="JAI03647.1"/>
    <property type="molecule type" value="Transcribed_RNA"/>
</dbReference>
<reference evidence="1" key="2">
    <citation type="journal article" date="2015" name="Fish Shellfish Immunol.">
        <title>Early steps in the European eel (Anguilla anguilla)-Vibrio vulnificus interaction in the gills: Role of the RtxA13 toxin.</title>
        <authorList>
            <person name="Callol A."/>
            <person name="Pajuelo D."/>
            <person name="Ebbesson L."/>
            <person name="Teles M."/>
            <person name="MacKenzie S."/>
            <person name="Amaro C."/>
        </authorList>
    </citation>
    <scope>NUCLEOTIDE SEQUENCE</scope>
</reference>
<organism evidence="1">
    <name type="scientific">Anguilla anguilla</name>
    <name type="common">European freshwater eel</name>
    <name type="synonym">Muraena anguilla</name>
    <dbReference type="NCBI Taxonomy" id="7936"/>
    <lineage>
        <taxon>Eukaryota</taxon>
        <taxon>Metazoa</taxon>
        <taxon>Chordata</taxon>
        <taxon>Craniata</taxon>
        <taxon>Vertebrata</taxon>
        <taxon>Euteleostomi</taxon>
        <taxon>Actinopterygii</taxon>
        <taxon>Neopterygii</taxon>
        <taxon>Teleostei</taxon>
        <taxon>Anguilliformes</taxon>
        <taxon>Anguillidae</taxon>
        <taxon>Anguilla</taxon>
    </lineage>
</organism>
<name>A0A0E9XMJ0_ANGAN</name>
<evidence type="ECO:0000313" key="1">
    <source>
        <dbReference type="EMBL" id="JAI03647.1"/>
    </source>
</evidence>